<name>A0A1E3QZW0_9ASCO</name>
<proteinExistence type="predicted"/>
<dbReference type="AlphaFoldDB" id="A0A1E3QZW0"/>
<dbReference type="RefSeq" id="XP_018988541.1">
    <property type="nucleotide sequence ID" value="XM_019132757.1"/>
</dbReference>
<keyword evidence="2" id="KW-1185">Reference proteome</keyword>
<dbReference type="EMBL" id="KV454426">
    <property type="protein sequence ID" value="ODQ83213.1"/>
    <property type="molecule type" value="Genomic_DNA"/>
</dbReference>
<organism evidence="1 2">
    <name type="scientific">Babjeviella inositovora NRRL Y-12698</name>
    <dbReference type="NCBI Taxonomy" id="984486"/>
    <lineage>
        <taxon>Eukaryota</taxon>
        <taxon>Fungi</taxon>
        <taxon>Dikarya</taxon>
        <taxon>Ascomycota</taxon>
        <taxon>Saccharomycotina</taxon>
        <taxon>Pichiomycetes</taxon>
        <taxon>Serinales incertae sedis</taxon>
        <taxon>Babjeviella</taxon>
    </lineage>
</organism>
<evidence type="ECO:0000313" key="1">
    <source>
        <dbReference type="EMBL" id="ODQ83213.1"/>
    </source>
</evidence>
<protein>
    <submittedName>
        <fullName evidence="1">Uncharacterized protein</fullName>
    </submittedName>
</protein>
<dbReference type="GeneID" id="30150610"/>
<reference evidence="2" key="1">
    <citation type="submission" date="2016-05" db="EMBL/GenBank/DDBJ databases">
        <title>Comparative genomics of biotechnologically important yeasts.</title>
        <authorList>
            <consortium name="DOE Joint Genome Institute"/>
            <person name="Riley R."/>
            <person name="Haridas S."/>
            <person name="Wolfe K.H."/>
            <person name="Lopes M.R."/>
            <person name="Hittinger C.T."/>
            <person name="Goker M."/>
            <person name="Salamov A."/>
            <person name="Wisecaver J."/>
            <person name="Long T.M."/>
            <person name="Aerts A.L."/>
            <person name="Barry K."/>
            <person name="Choi C."/>
            <person name="Clum A."/>
            <person name="Coughlan A.Y."/>
            <person name="Deshpande S."/>
            <person name="Douglass A.P."/>
            <person name="Hanson S.J."/>
            <person name="Klenk H.-P."/>
            <person name="Labutti K."/>
            <person name="Lapidus A."/>
            <person name="Lindquist E."/>
            <person name="Lipzen A."/>
            <person name="Meier-Kolthoff J.P."/>
            <person name="Ohm R.A."/>
            <person name="Otillar R.P."/>
            <person name="Pangilinan J."/>
            <person name="Peng Y."/>
            <person name="Rokas A."/>
            <person name="Rosa C.A."/>
            <person name="Scheuner C."/>
            <person name="Sibirny A.A."/>
            <person name="Slot J.C."/>
            <person name="Stielow J.B."/>
            <person name="Sun H."/>
            <person name="Kurtzman C.P."/>
            <person name="Blackwell M."/>
            <person name="Grigoriev I.V."/>
            <person name="Jeffries T.W."/>
        </authorList>
    </citation>
    <scope>NUCLEOTIDE SEQUENCE [LARGE SCALE GENOMIC DNA]</scope>
    <source>
        <strain evidence="2">NRRL Y-12698</strain>
    </source>
</reference>
<evidence type="ECO:0000313" key="2">
    <source>
        <dbReference type="Proteomes" id="UP000094336"/>
    </source>
</evidence>
<sequence length="71" mass="7838">MNPYLPPFLTQLLLNTGLEYLKLLLARVVTDGSVGVEDTLTVGLITAVLEDIYDMGRYRAGIHKATNMSLK</sequence>
<dbReference type="Proteomes" id="UP000094336">
    <property type="component" value="Unassembled WGS sequence"/>
</dbReference>
<accession>A0A1E3QZW0</accession>
<gene>
    <name evidence="1" type="ORF">BABINDRAFT_82143</name>
</gene>